<name>A0ACC0XB01_9ROSI</name>
<reference evidence="2" key="1">
    <citation type="journal article" date="2023" name="G3 (Bethesda)">
        <title>Genome assembly and association tests identify interacting loci associated with vigor, precocity, and sex in interspecific pistachio rootstocks.</title>
        <authorList>
            <person name="Palmer W."/>
            <person name="Jacygrad E."/>
            <person name="Sagayaradj S."/>
            <person name="Cavanaugh K."/>
            <person name="Han R."/>
            <person name="Bertier L."/>
            <person name="Beede B."/>
            <person name="Kafkas S."/>
            <person name="Golino D."/>
            <person name="Preece J."/>
            <person name="Michelmore R."/>
        </authorList>
    </citation>
    <scope>NUCLEOTIDE SEQUENCE [LARGE SCALE GENOMIC DNA]</scope>
</reference>
<evidence type="ECO:0000313" key="2">
    <source>
        <dbReference type="Proteomes" id="UP001163603"/>
    </source>
</evidence>
<proteinExistence type="predicted"/>
<dbReference type="EMBL" id="CM047748">
    <property type="protein sequence ID" value="KAJ0013857.1"/>
    <property type="molecule type" value="Genomic_DNA"/>
</dbReference>
<accession>A0ACC0XB01</accession>
<protein>
    <submittedName>
        <fullName evidence="1">Uncharacterized protein</fullName>
    </submittedName>
</protein>
<comment type="caution">
    <text evidence="1">The sequence shown here is derived from an EMBL/GenBank/DDBJ whole genome shotgun (WGS) entry which is preliminary data.</text>
</comment>
<keyword evidence="2" id="KW-1185">Reference proteome</keyword>
<sequence length="669" mass="73798">MSSHVLESAQKPQLRKAFKLLKTHACKVANFTLQWQDLEDHLRFINSLIESKIQLQQNTIENTQNDNNPESKPLVSTQNNKNPDAEISNEDKTETQTSSLPVKNGKELILYIKEHRKDVGNRLYCLFKAVDDPGKLVLEALQESYPPGFSKGEAVDSEIRRNCVVLLEELGRVRDRVEPHVREEAKRLAVEWKGRVENSLEALGFLQLLIGFDLVGEFDSDEILKHFDNVVMRREAPELLRALGFAHKASEIIQKLIKKYRQLEAIRFIYEFDLVKQFPPVPLLKAHAKYAKEVANKIRKQGNNSPKAQDDATKSEIASLRVMIRFIKNYQLSSQYSPKILRNHIQQLERQRKESKEDAKATVSNAQSQQQKGNKRTSPASKAQQNRNKWPRTVAADASANTSQAIHSKQPSHHQPASLFAGQGAQHSTPSADIDAPSKDVAYAYSGAASNVQSIQPYPNQPSDPLTRARCLAPSLGKYHIAGLDGQASAGIDALSKAASYAHVGADSYSHSVQPPLGQSTGLLPGAQDLILSLTNYLSAVSMPVTSYTSMAPGPYGLVGSASVHPHMSSSLGTYDRIVPANGNSGQFGLDRSHAPLNFASNANTNVSAPYYHGDLQSSSMYYNRQASSSSADMAPNTSSNAFGYYDRRVSTSGNFGLSSEYPPSVYHP</sequence>
<gene>
    <name evidence="1" type="ORF">Pint_20637</name>
</gene>
<organism evidence="1 2">
    <name type="scientific">Pistacia integerrima</name>
    <dbReference type="NCBI Taxonomy" id="434235"/>
    <lineage>
        <taxon>Eukaryota</taxon>
        <taxon>Viridiplantae</taxon>
        <taxon>Streptophyta</taxon>
        <taxon>Embryophyta</taxon>
        <taxon>Tracheophyta</taxon>
        <taxon>Spermatophyta</taxon>
        <taxon>Magnoliopsida</taxon>
        <taxon>eudicotyledons</taxon>
        <taxon>Gunneridae</taxon>
        <taxon>Pentapetalae</taxon>
        <taxon>rosids</taxon>
        <taxon>malvids</taxon>
        <taxon>Sapindales</taxon>
        <taxon>Anacardiaceae</taxon>
        <taxon>Pistacia</taxon>
    </lineage>
</organism>
<evidence type="ECO:0000313" key="1">
    <source>
        <dbReference type="EMBL" id="KAJ0013857.1"/>
    </source>
</evidence>
<dbReference type="Proteomes" id="UP001163603">
    <property type="component" value="Chromosome 13"/>
</dbReference>